<proteinExistence type="inferred from homology"/>
<dbReference type="InterPro" id="IPR032456">
    <property type="entry name" value="Peptidase_M48_N"/>
</dbReference>
<comment type="caution">
    <text evidence="13">The sequence shown here is derived from an EMBL/GenBank/DDBJ whole genome shotgun (WGS) entry which is preliminary data.</text>
</comment>
<feature type="active site" evidence="6">
    <location>
        <position position="294"/>
    </location>
</feature>
<keyword evidence="10" id="KW-0812">Transmembrane</keyword>
<sequence>MSAPDTAADPPPAAESDPRQPAASPRGAGIGVALLGAALVAVVVLTTPWRALPAGTPVVPAESARDFTAAQIARSAALDTATSVPAYLSLGLTLIVAGLLTLTPFGTRLLGRLRGPWWVRVPLGVLAITVVTEALRWPLGMWMETYLRDFGLSTQAWPAWSLDRLMSLGVRTGLLAFVVLVVVALARRLARWWIPAAAGVFLLTVGASFVYPVVFEPLFNDFRSMPAGQLRDDLLAMAARDGVPVSDVLVADASRRTTALNAYVSGFGATKRIVVYDTLLKAPVEEVRVVVAHELGHAKHDDVLYGTLIGGLGAAFGTCLLAAVTSTGFLRRRTGIASLADPRAAGLVLSLISIGTVLSGPAQNLISRQIEGRADVHALDLTRDPATFVAIQQRLATTNLSDLAPDPLEYVLYFSHPPTPERIAIARSWALLNRLPQP</sequence>
<evidence type="ECO:0000313" key="13">
    <source>
        <dbReference type="EMBL" id="GII90208.1"/>
    </source>
</evidence>
<feature type="transmembrane region" description="Helical" evidence="10">
    <location>
        <begin position="303"/>
        <end position="324"/>
    </location>
</feature>
<evidence type="ECO:0000256" key="8">
    <source>
        <dbReference type="RuleBase" id="RU003983"/>
    </source>
</evidence>
<feature type="binding site" evidence="7">
    <location>
        <position position="371"/>
    </location>
    <ligand>
        <name>Zn(2+)</name>
        <dbReference type="ChEBI" id="CHEBI:29105"/>
        <note>catalytic</note>
    </ligand>
</feature>
<keyword evidence="2 7" id="KW-0479">Metal-binding</keyword>
<dbReference type="PANTHER" id="PTHR10120">
    <property type="entry name" value="CAAX PRENYL PROTEASE 1"/>
    <property type="match status" value="1"/>
</dbReference>
<comment type="similarity">
    <text evidence="8">Belongs to the peptidase M48 family.</text>
</comment>
<dbReference type="AlphaFoldDB" id="A0A919RA91"/>
<dbReference type="GO" id="GO:0004222">
    <property type="term" value="F:metalloendopeptidase activity"/>
    <property type="evidence" value="ECO:0007669"/>
    <property type="project" value="InterPro"/>
</dbReference>
<dbReference type="Pfam" id="PF01435">
    <property type="entry name" value="Peptidase_M48"/>
    <property type="match status" value="1"/>
</dbReference>
<evidence type="ECO:0000256" key="10">
    <source>
        <dbReference type="SAM" id="Phobius"/>
    </source>
</evidence>
<feature type="transmembrane region" description="Helical" evidence="10">
    <location>
        <begin position="28"/>
        <end position="49"/>
    </location>
</feature>
<dbReference type="GO" id="GO:0071586">
    <property type="term" value="P:CAAX-box protein processing"/>
    <property type="evidence" value="ECO:0007669"/>
    <property type="project" value="InterPro"/>
</dbReference>
<feature type="domain" description="Peptidase M48" evidence="11">
    <location>
        <begin position="227"/>
        <end position="429"/>
    </location>
</feature>
<keyword evidence="10" id="KW-1133">Transmembrane helix</keyword>
<feature type="transmembrane region" description="Helical" evidence="10">
    <location>
        <begin position="168"/>
        <end position="186"/>
    </location>
</feature>
<dbReference type="InterPro" id="IPR027057">
    <property type="entry name" value="CAXX_Prtase_1"/>
</dbReference>
<evidence type="ECO:0000256" key="3">
    <source>
        <dbReference type="ARBA" id="ARBA00022801"/>
    </source>
</evidence>
<keyword evidence="5 8" id="KW-0482">Metalloprotease</keyword>
<dbReference type="Pfam" id="PF16491">
    <property type="entry name" value="Peptidase_M48_N"/>
    <property type="match status" value="1"/>
</dbReference>
<feature type="binding site" evidence="7">
    <location>
        <position position="293"/>
    </location>
    <ligand>
        <name>Zn(2+)</name>
        <dbReference type="ChEBI" id="CHEBI:29105"/>
        <note>catalytic</note>
    </ligand>
</feature>
<protein>
    <submittedName>
        <fullName evidence="13">Ste24 endopeptidase</fullName>
    </submittedName>
</protein>
<dbReference type="CDD" id="cd07343">
    <property type="entry name" value="M48A_Zmpste24p_like"/>
    <property type="match status" value="1"/>
</dbReference>
<name>A0A919RA91_9ACTN</name>
<feature type="transmembrane region" description="Helical" evidence="10">
    <location>
        <begin position="84"/>
        <end position="105"/>
    </location>
</feature>
<keyword evidence="3 8" id="KW-0378">Hydrolase</keyword>
<evidence type="ECO:0000256" key="6">
    <source>
        <dbReference type="PIRSR" id="PIRSR627057-1"/>
    </source>
</evidence>
<dbReference type="GO" id="GO:0046872">
    <property type="term" value="F:metal ion binding"/>
    <property type="evidence" value="ECO:0007669"/>
    <property type="project" value="UniProtKB-KW"/>
</dbReference>
<feature type="domain" description="CAAX prenyl protease 1 N-terminal" evidence="12">
    <location>
        <begin position="59"/>
        <end position="220"/>
    </location>
</feature>
<keyword evidence="4 7" id="KW-0862">Zinc</keyword>
<keyword evidence="14" id="KW-1185">Reference proteome</keyword>
<dbReference type="Gene3D" id="3.30.2010.10">
    <property type="entry name" value="Metalloproteases ('zincins'), catalytic domain"/>
    <property type="match status" value="1"/>
</dbReference>
<evidence type="ECO:0000259" key="12">
    <source>
        <dbReference type="Pfam" id="PF16491"/>
    </source>
</evidence>
<dbReference type="Proteomes" id="UP000606172">
    <property type="component" value="Unassembled WGS sequence"/>
</dbReference>
<organism evidence="13 14">
    <name type="scientific">Sinosporangium siamense</name>
    <dbReference type="NCBI Taxonomy" id="1367973"/>
    <lineage>
        <taxon>Bacteria</taxon>
        <taxon>Bacillati</taxon>
        <taxon>Actinomycetota</taxon>
        <taxon>Actinomycetes</taxon>
        <taxon>Streptosporangiales</taxon>
        <taxon>Streptosporangiaceae</taxon>
        <taxon>Sinosporangium</taxon>
    </lineage>
</organism>
<dbReference type="EMBL" id="BOOW01000006">
    <property type="protein sequence ID" value="GII90208.1"/>
    <property type="molecule type" value="Genomic_DNA"/>
</dbReference>
<accession>A0A919RA91</accession>
<evidence type="ECO:0000313" key="14">
    <source>
        <dbReference type="Proteomes" id="UP000606172"/>
    </source>
</evidence>
<feature type="transmembrane region" description="Helical" evidence="10">
    <location>
        <begin position="117"/>
        <end position="139"/>
    </location>
</feature>
<keyword evidence="1 8" id="KW-0645">Protease</keyword>
<feature type="region of interest" description="Disordered" evidence="9">
    <location>
        <begin position="1"/>
        <end position="25"/>
    </location>
</feature>
<comment type="cofactor">
    <cofactor evidence="7 8">
        <name>Zn(2+)</name>
        <dbReference type="ChEBI" id="CHEBI:29105"/>
    </cofactor>
    <text evidence="7 8">Binds 1 zinc ion per subunit.</text>
</comment>
<feature type="active site" description="Proton donor" evidence="6">
    <location>
        <position position="375"/>
    </location>
</feature>
<evidence type="ECO:0000256" key="4">
    <source>
        <dbReference type="ARBA" id="ARBA00022833"/>
    </source>
</evidence>
<feature type="transmembrane region" description="Helical" evidence="10">
    <location>
        <begin position="193"/>
        <end position="215"/>
    </location>
</feature>
<evidence type="ECO:0000256" key="5">
    <source>
        <dbReference type="ARBA" id="ARBA00023049"/>
    </source>
</evidence>
<reference evidence="13" key="1">
    <citation type="submission" date="2021-01" db="EMBL/GenBank/DDBJ databases">
        <title>Whole genome shotgun sequence of Sinosporangium siamense NBRC 109515.</title>
        <authorList>
            <person name="Komaki H."/>
            <person name="Tamura T."/>
        </authorList>
    </citation>
    <scope>NUCLEOTIDE SEQUENCE</scope>
    <source>
        <strain evidence="13">NBRC 109515</strain>
    </source>
</reference>
<feature type="binding site" evidence="7">
    <location>
        <position position="297"/>
    </location>
    <ligand>
        <name>Zn(2+)</name>
        <dbReference type="ChEBI" id="CHEBI:29105"/>
        <note>catalytic</note>
    </ligand>
</feature>
<evidence type="ECO:0000256" key="1">
    <source>
        <dbReference type="ARBA" id="ARBA00022670"/>
    </source>
</evidence>
<keyword evidence="10" id="KW-0472">Membrane</keyword>
<gene>
    <name evidence="13" type="ORF">Ssi02_04390</name>
</gene>
<dbReference type="InterPro" id="IPR001915">
    <property type="entry name" value="Peptidase_M48"/>
</dbReference>
<dbReference type="RefSeq" id="WP_204020480.1">
    <property type="nucleotide sequence ID" value="NZ_BOOW01000006.1"/>
</dbReference>
<evidence type="ECO:0000256" key="2">
    <source>
        <dbReference type="ARBA" id="ARBA00022723"/>
    </source>
</evidence>
<evidence type="ECO:0000259" key="11">
    <source>
        <dbReference type="Pfam" id="PF01435"/>
    </source>
</evidence>
<evidence type="ECO:0000256" key="9">
    <source>
        <dbReference type="SAM" id="MobiDB-lite"/>
    </source>
</evidence>
<evidence type="ECO:0000256" key="7">
    <source>
        <dbReference type="PIRSR" id="PIRSR627057-2"/>
    </source>
</evidence>